<keyword evidence="4 7" id="KW-0472">Membrane</keyword>
<evidence type="ECO:0000256" key="5">
    <source>
        <dbReference type="ARBA" id="ARBA00023239"/>
    </source>
</evidence>
<dbReference type="Gene3D" id="3.30.1490.480">
    <property type="entry name" value="Endolytic murein transglycosylase"/>
    <property type="match status" value="1"/>
</dbReference>
<evidence type="ECO:0000313" key="8">
    <source>
        <dbReference type="EMBL" id="SMX24441.1"/>
    </source>
</evidence>
<keyword evidence="2 7" id="KW-0812">Transmembrane</keyword>
<keyword evidence="5 7" id="KW-0456">Lyase</keyword>
<evidence type="ECO:0000256" key="1">
    <source>
        <dbReference type="ARBA" id="ARBA00022475"/>
    </source>
</evidence>
<name>A0A238J288_9RHOB</name>
<comment type="similarity">
    <text evidence="7">Belongs to the transglycosylase MltG family.</text>
</comment>
<dbReference type="GO" id="GO:0071555">
    <property type="term" value="P:cell wall organization"/>
    <property type="evidence" value="ECO:0007669"/>
    <property type="project" value="UniProtKB-KW"/>
</dbReference>
<reference evidence="8 9" key="1">
    <citation type="submission" date="2017-05" db="EMBL/GenBank/DDBJ databases">
        <authorList>
            <person name="Song R."/>
            <person name="Chenine A.L."/>
            <person name="Ruprecht R.M."/>
        </authorList>
    </citation>
    <scope>NUCLEOTIDE SEQUENCE [LARGE SCALE GENOMIC DNA]</scope>
    <source>
        <strain evidence="8 9">CECT 8489</strain>
    </source>
</reference>
<keyword evidence="1 7" id="KW-1003">Cell membrane</keyword>
<accession>A0A238J288</accession>
<dbReference type="NCBIfam" id="TIGR00247">
    <property type="entry name" value="endolytic transglycosylase MltG"/>
    <property type="match status" value="1"/>
</dbReference>
<dbReference type="PANTHER" id="PTHR30518:SF2">
    <property type="entry name" value="ENDOLYTIC MUREIN TRANSGLYCOSYLASE"/>
    <property type="match status" value="1"/>
</dbReference>
<evidence type="ECO:0000256" key="4">
    <source>
        <dbReference type="ARBA" id="ARBA00023136"/>
    </source>
</evidence>
<keyword evidence="7" id="KW-0997">Cell inner membrane</keyword>
<dbReference type="GO" id="GO:0008932">
    <property type="term" value="F:lytic endotransglycosylase activity"/>
    <property type="evidence" value="ECO:0007669"/>
    <property type="project" value="UniProtKB-UniRule"/>
</dbReference>
<organism evidence="8 9">
    <name type="scientific">Boseongicola aestuarii</name>
    <dbReference type="NCBI Taxonomy" id="1470561"/>
    <lineage>
        <taxon>Bacteria</taxon>
        <taxon>Pseudomonadati</taxon>
        <taxon>Pseudomonadota</taxon>
        <taxon>Alphaproteobacteria</taxon>
        <taxon>Rhodobacterales</taxon>
        <taxon>Paracoccaceae</taxon>
        <taxon>Boseongicola</taxon>
    </lineage>
</organism>
<keyword evidence="6 7" id="KW-0961">Cell wall biogenesis/degradation</keyword>
<feature type="site" description="Important for catalytic activity" evidence="7">
    <location>
        <position position="259"/>
    </location>
</feature>
<evidence type="ECO:0000256" key="6">
    <source>
        <dbReference type="ARBA" id="ARBA00023316"/>
    </source>
</evidence>
<protein>
    <recommendedName>
        <fullName evidence="7">Endolytic murein transglycosylase</fullName>
        <ecNumber evidence="7">4.2.2.29</ecNumber>
    </recommendedName>
    <alternativeName>
        <fullName evidence="7">Peptidoglycan lytic transglycosylase</fullName>
    </alternativeName>
    <alternativeName>
        <fullName evidence="7">Peptidoglycan polymerization terminase</fullName>
    </alternativeName>
</protein>
<evidence type="ECO:0000256" key="7">
    <source>
        <dbReference type="HAMAP-Rule" id="MF_02065"/>
    </source>
</evidence>
<dbReference type="InterPro" id="IPR003770">
    <property type="entry name" value="MLTG-like"/>
</dbReference>
<dbReference type="AlphaFoldDB" id="A0A238J288"/>
<dbReference type="HAMAP" id="MF_02065">
    <property type="entry name" value="MltG"/>
    <property type="match status" value="1"/>
</dbReference>
<dbReference type="EMBL" id="FXXQ01000008">
    <property type="protein sequence ID" value="SMX24441.1"/>
    <property type="molecule type" value="Genomic_DNA"/>
</dbReference>
<dbReference type="CDD" id="cd08010">
    <property type="entry name" value="MltG_like"/>
    <property type="match status" value="1"/>
</dbReference>
<dbReference type="RefSeq" id="WP_093974394.1">
    <property type="nucleotide sequence ID" value="NZ_FXXQ01000008.1"/>
</dbReference>
<gene>
    <name evidence="7" type="primary">mltG</name>
    <name evidence="8" type="ORF">BOA8489_02566</name>
</gene>
<sequence length="384" mass="41593">MWRNLASNVLTLMIVALIVAFGGLTWAQRQYTGPGPLADAICLQVAPGSNMRRVAVDLEAADAISNATIYRLGADYSEKANDLKAGSFLIQEGASMSEIVDAITGDGLSTCGTEVIYRVSVNSKSVRVRELDAATQEFEVTAEFDPGAEEAPEPYLAARDDVATRYRVVIAEGVTSWQVVDALRALDVFEGEVTEIPAEGTLAPDGYEITPGQDRAEFLNSMTAIQSIRLAEAWENRAEDAPVETPEEALILASIIEKETSVAEERGMVASVFANRLRQGIRLQTDPTVIYGITRGEGILGRGIRQSELRRETPWNTYVITGLPPTPIANPGQASIEAALNPDDTDYIFFVADGTGGHAFAETLAEHNANVAEWRKIEAERESQ</sequence>
<evidence type="ECO:0000256" key="2">
    <source>
        <dbReference type="ARBA" id="ARBA00022692"/>
    </source>
</evidence>
<dbReference type="GO" id="GO:0005886">
    <property type="term" value="C:plasma membrane"/>
    <property type="evidence" value="ECO:0007669"/>
    <property type="project" value="UniProtKB-UniRule"/>
</dbReference>
<dbReference type="Pfam" id="PF02618">
    <property type="entry name" value="YceG"/>
    <property type="match status" value="1"/>
</dbReference>
<dbReference type="Proteomes" id="UP000201838">
    <property type="component" value="Unassembled WGS sequence"/>
</dbReference>
<dbReference type="OrthoDB" id="9814591at2"/>
<dbReference type="Gene3D" id="3.30.160.60">
    <property type="entry name" value="Classic Zinc Finger"/>
    <property type="match status" value="1"/>
</dbReference>
<keyword evidence="9" id="KW-1185">Reference proteome</keyword>
<evidence type="ECO:0000313" key="9">
    <source>
        <dbReference type="Proteomes" id="UP000201838"/>
    </source>
</evidence>
<evidence type="ECO:0000256" key="3">
    <source>
        <dbReference type="ARBA" id="ARBA00022989"/>
    </source>
</evidence>
<dbReference type="GO" id="GO:0009252">
    <property type="term" value="P:peptidoglycan biosynthetic process"/>
    <property type="evidence" value="ECO:0007669"/>
    <property type="project" value="UniProtKB-UniRule"/>
</dbReference>
<dbReference type="PANTHER" id="PTHR30518">
    <property type="entry name" value="ENDOLYTIC MUREIN TRANSGLYCOSYLASE"/>
    <property type="match status" value="1"/>
</dbReference>
<dbReference type="EC" id="4.2.2.29" evidence="7"/>
<keyword evidence="3 7" id="KW-1133">Transmembrane helix</keyword>
<comment type="function">
    <text evidence="7">Functions as a peptidoglycan terminase that cleaves nascent peptidoglycan strands endolytically to terminate their elongation.</text>
</comment>
<comment type="catalytic activity">
    <reaction evidence="7">
        <text>a peptidoglycan chain = a peptidoglycan chain with N-acetyl-1,6-anhydromuramyl-[peptide] at the reducing end + a peptidoglycan chain with N-acetylglucosamine at the non-reducing end.</text>
        <dbReference type="EC" id="4.2.2.29"/>
    </reaction>
</comment>
<proteinExistence type="inferred from homology"/>